<dbReference type="InterPro" id="IPR017896">
    <property type="entry name" value="4Fe4S_Fe-S-bd"/>
</dbReference>
<evidence type="ECO:0000256" key="3">
    <source>
        <dbReference type="ARBA" id="ARBA00023014"/>
    </source>
</evidence>
<dbReference type="Pfam" id="PF13534">
    <property type="entry name" value="Fer4_17"/>
    <property type="match status" value="1"/>
</dbReference>
<evidence type="ECO:0000313" key="5">
    <source>
        <dbReference type="EMBL" id="MBB5182655.1"/>
    </source>
</evidence>
<dbReference type="AlphaFoldDB" id="A0A7W8CW33"/>
<dbReference type="GO" id="GO:0051536">
    <property type="term" value="F:iron-sulfur cluster binding"/>
    <property type="evidence" value="ECO:0007669"/>
    <property type="project" value="UniProtKB-KW"/>
</dbReference>
<name>A0A7W8CW33_9FIRM</name>
<dbReference type="InterPro" id="IPR023210">
    <property type="entry name" value="NADP_OxRdtase_dom"/>
</dbReference>
<keyword evidence="6" id="KW-1185">Reference proteome</keyword>
<dbReference type="Gene3D" id="3.20.20.100">
    <property type="entry name" value="NADP-dependent oxidoreductase domain"/>
    <property type="match status" value="1"/>
</dbReference>
<dbReference type="Pfam" id="PF00248">
    <property type="entry name" value="Aldo_ket_red"/>
    <property type="match status" value="1"/>
</dbReference>
<dbReference type="PANTHER" id="PTHR43312">
    <property type="entry name" value="D-THREO-ALDOSE 1-DEHYDROGENASE"/>
    <property type="match status" value="1"/>
</dbReference>
<comment type="caution">
    <text evidence="5">The sequence shown here is derived from an EMBL/GenBank/DDBJ whole genome shotgun (WGS) entry which is preliminary data.</text>
</comment>
<dbReference type="InterPro" id="IPR036812">
    <property type="entry name" value="NAD(P)_OxRdtase_dom_sf"/>
</dbReference>
<evidence type="ECO:0000313" key="6">
    <source>
        <dbReference type="Proteomes" id="UP000539953"/>
    </source>
</evidence>
<reference evidence="5 6" key="1">
    <citation type="submission" date="2020-08" db="EMBL/GenBank/DDBJ databases">
        <title>Genomic Encyclopedia of Type Strains, Phase IV (KMG-IV): sequencing the most valuable type-strain genomes for metagenomic binning, comparative biology and taxonomic classification.</title>
        <authorList>
            <person name="Goeker M."/>
        </authorList>
    </citation>
    <scope>NUCLEOTIDE SEQUENCE [LARGE SCALE GENOMIC DNA]</scope>
    <source>
        <strain evidence="5 6">DSM 25799</strain>
    </source>
</reference>
<sequence length="376" mass="42932">MMDNSFPEIHNCFGFGCMRLPMKDGKVDMDEFNAMVDYYLDHGFNYFDTAHGYLDGLSELAVKEGLTSRYPRDQYILTDKLTGSYFQKEADIRPFFEKQLACTGVEYFDFYLMHAQNAKEFEKFKKCRAYETAFTLKEEGKVRHVGISFHDKAAVLDQILSEYPQIEIVQIQFNYLDYNDPSVESGKVLEVARRHKKPVIVMEPVKGGNLVNLPAEAQKILDELHGGSNASYAIRFAAGFDGIRIVLSGMSDLDQMKDNVSYMKDFKPLNDQEMAAVKKVNQVFRGLNMIPCTACHYCIEENHCPKHILIPDLFACLNSKNVFHDWNADFYYNSALTTQGHGKASDCIKCGGCEKVCPQHLPIRDLLEQVAKEFEK</sequence>
<evidence type="ECO:0000256" key="2">
    <source>
        <dbReference type="ARBA" id="ARBA00023004"/>
    </source>
</evidence>
<dbReference type="PROSITE" id="PS51379">
    <property type="entry name" value="4FE4S_FER_2"/>
    <property type="match status" value="1"/>
</dbReference>
<dbReference type="InterPro" id="IPR053135">
    <property type="entry name" value="AKR2_Oxidoreductase"/>
</dbReference>
<dbReference type="PROSITE" id="PS00198">
    <property type="entry name" value="4FE4S_FER_1"/>
    <property type="match status" value="1"/>
</dbReference>
<keyword evidence="3" id="KW-0411">Iron-sulfur</keyword>
<organism evidence="5 6">
    <name type="scientific">Catenisphaera adipataccumulans</name>
    <dbReference type="NCBI Taxonomy" id="700500"/>
    <lineage>
        <taxon>Bacteria</taxon>
        <taxon>Bacillati</taxon>
        <taxon>Bacillota</taxon>
        <taxon>Erysipelotrichia</taxon>
        <taxon>Erysipelotrichales</taxon>
        <taxon>Erysipelotrichaceae</taxon>
        <taxon>Catenisphaera</taxon>
    </lineage>
</organism>
<keyword evidence="1" id="KW-0479">Metal-binding</keyword>
<evidence type="ECO:0000256" key="1">
    <source>
        <dbReference type="ARBA" id="ARBA00022723"/>
    </source>
</evidence>
<feature type="domain" description="4Fe-4S ferredoxin-type" evidence="4">
    <location>
        <begin position="338"/>
        <end position="366"/>
    </location>
</feature>
<keyword evidence="2" id="KW-0408">Iron</keyword>
<proteinExistence type="predicted"/>
<protein>
    <recommendedName>
        <fullName evidence="4">4Fe-4S ferredoxin-type domain-containing protein</fullName>
    </recommendedName>
</protein>
<gene>
    <name evidence="5" type="ORF">HNQ47_000674</name>
</gene>
<dbReference type="CDD" id="cd19096">
    <property type="entry name" value="AKR_Fe-S_oxidoreductase"/>
    <property type="match status" value="1"/>
</dbReference>
<accession>A0A7W8CW33</accession>
<dbReference type="InterPro" id="IPR017900">
    <property type="entry name" value="4Fe4S_Fe_S_CS"/>
</dbReference>
<dbReference type="PANTHER" id="PTHR43312:SF2">
    <property type="entry name" value="OXIDOREDUCTASE"/>
    <property type="match status" value="1"/>
</dbReference>
<dbReference type="EMBL" id="JACHHK010000002">
    <property type="protein sequence ID" value="MBB5182655.1"/>
    <property type="molecule type" value="Genomic_DNA"/>
</dbReference>
<dbReference type="RefSeq" id="WP_246346035.1">
    <property type="nucleotide sequence ID" value="NZ_JACHHK010000002.1"/>
</dbReference>
<dbReference type="SUPFAM" id="SSF46548">
    <property type="entry name" value="alpha-helical ferredoxin"/>
    <property type="match status" value="1"/>
</dbReference>
<evidence type="ECO:0000259" key="4">
    <source>
        <dbReference type="PROSITE" id="PS51379"/>
    </source>
</evidence>
<dbReference type="GO" id="GO:0046872">
    <property type="term" value="F:metal ion binding"/>
    <property type="evidence" value="ECO:0007669"/>
    <property type="project" value="UniProtKB-KW"/>
</dbReference>
<dbReference type="SUPFAM" id="SSF51430">
    <property type="entry name" value="NAD(P)-linked oxidoreductase"/>
    <property type="match status" value="1"/>
</dbReference>
<dbReference type="Proteomes" id="UP000539953">
    <property type="component" value="Unassembled WGS sequence"/>
</dbReference>